<comment type="caution">
    <text evidence="1">The sequence shown here is derived from an EMBL/GenBank/DDBJ whole genome shotgun (WGS) entry which is preliminary data.</text>
</comment>
<dbReference type="AlphaFoldDB" id="A0A644YAP0"/>
<accession>A0A644YAP0</accession>
<organism evidence="1">
    <name type="scientific">bioreactor metagenome</name>
    <dbReference type="NCBI Taxonomy" id="1076179"/>
    <lineage>
        <taxon>unclassified sequences</taxon>
        <taxon>metagenomes</taxon>
        <taxon>ecological metagenomes</taxon>
    </lineage>
</organism>
<proteinExistence type="predicted"/>
<dbReference type="EMBL" id="VSSQ01004541">
    <property type="protein sequence ID" value="MPM25626.1"/>
    <property type="molecule type" value="Genomic_DNA"/>
</dbReference>
<sequence>MYRFAVEIWYDEGSVCTFYSVRFIDEKENTLSETDKFFDKFTREGSHFYDEAMQLFRLVINSIGDKYGAIDDFFDRMENRAQALPPRPKKGVDEISLLGLRFPLRLFCFRVSEQIVILFNGGVKSSENVQSSDDLSVKFYEAQFFALRIIEALREKIIEISDNGRYLEYFDNNDIIL</sequence>
<reference evidence="1" key="1">
    <citation type="submission" date="2019-08" db="EMBL/GenBank/DDBJ databases">
        <authorList>
            <person name="Kucharzyk K."/>
            <person name="Murdoch R.W."/>
            <person name="Higgins S."/>
            <person name="Loffler F."/>
        </authorList>
    </citation>
    <scope>NUCLEOTIDE SEQUENCE</scope>
</reference>
<evidence type="ECO:0000313" key="1">
    <source>
        <dbReference type="EMBL" id="MPM25626.1"/>
    </source>
</evidence>
<protein>
    <submittedName>
        <fullName evidence="1">Uncharacterized protein</fullName>
    </submittedName>
</protein>
<gene>
    <name evidence="1" type="ORF">SDC9_72123</name>
</gene>
<name>A0A644YAP0_9ZZZZ</name>